<keyword evidence="3" id="KW-1185">Reference proteome</keyword>
<feature type="domain" description="Metallo-beta-lactamase" evidence="1">
    <location>
        <begin position="68"/>
        <end position="266"/>
    </location>
</feature>
<sequence>MSSCQPKAEYQETDLPIDEPFLIVLGVAQDAGYPQAGQQKEWQLIKEGKAKKAYAVSLGLIDPKTKQRWLIEATPDFKEQLQLMDQISTTDSYPYDGIFLTHAHIGHYTGLMHLGREAMGAQSTAVYAMPKMSEFLRNNGPWSQLVVLDNINIKPLSNGNVTEIGAFRVTPLIVPHRDEFSETVGFKIESNGKSILFIPDIDKWEKWDMDIKAVIKTVDAALLDASFFKNGEIPGRDMSEIPHPFVEESMALFENLNAQEKRKIHFIHFNHTNPLLFPNSPEHKSVLEAGFQVARPGQLFTFD</sequence>
<comment type="caution">
    <text evidence="2">The sequence shown here is derived from an EMBL/GenBank/DDBJ whole genome shotgun (WGS) entry which is preliminary data.</text>
</comment>
<dbReference type="Gene3D" id="3.60.15.10">
    <property type="entry name" value="Ribonuclease Z/Hydroxyacylglutathione hydrolase-like"/>
    <property type="match status" value="1"/>
</dbReference>
<dbReference type="STRING" id="1563681.BFP71_00965"/>
<evidence type="ECO:0000259" key="1">
    <source>
        <dbReference type="Pfam" id="PF12706"/>
    </source>
</evidence>
<evidence type="ECO:0000313" key="2">
    <source>
        <dbReference type="EMBL" id="OEK07207.1"/>
    </source>
</evidence>
<name>A0A1E5T7C9_9BACT</name>
<protein>
    <submittedName>
        <fullName evidence="2">Pyrroloquinoline quinone biosynthesis protein PqqB</fullName>
    </submittedName>
</protein>
<dbReference type="InterPro" id="IPR001279">
    <property type="entry name" value="Metallo-B-lactamas"/>
</dbReference>
<organism evidence="2 3">
    <name type="scientific">Roseivirga misakiensis</name>
    <dbReference type="NCBI Taxonomy" id="1563681"/>
    <lineage>
        <taxon>Bacteria</taxon>
        <taxon>Pseudomonadati</taxon>
        <taxon>Bacteroidota</taxon>
        <taxon>Cytophagia</taxon>
        <taxon>Cytophagales</taxon>
        <taxon>Roseivirgaceae</taxon>
        <taxon>Roseivirga</taxon>
    </lineage>
</organism>
<reference evidence="2 3" key="1">
    <citation type="submission" date="2016-08" db="EMBL/GenBank/DDBJ databases">
        <title>Draft genome of Fabibacter sp. strain SK-8.</title>
        <authorList>
            <person name="Wong S.-K."/>
            <person name="Hamasaki K."/>
            <person name="Yoshizawa S."/>
        </authorList>
    </citation>
    <scope>NUCLEOTIDE SEQUENCE [LARGE SCALE GENOMIC DNA]</scope>
    <source>
        <strain evidence="2 3">SK-8</strain>
    </source>
</reference>
<proteinExistence type="predicted"/>
<accession>A0A1E5T7C9</accession>
<dbReference type="AlphaFoldDB" id="A0A1E5T7C9"/>
<dbReference type="Proteomes" id="UP000095552">
    <property type="component" value="Unassembled WGS sequence"/>
</dbReference>
<dbReference type="EMBL" id="MDGQ01000003">
    <property type="protein sequence ID" value="OEK07207.1"/>
    <property type="molecule type" value="Genomic_DNA"/>
</dbReference>
<evidence type="ECO:0000313" key="3">
    <source>
        <dbReference type="Proteomes" id="UP000095552"/>
    </source>
</evidence>
<gene>
    <name evidence="2" type="ORF">BFP71_00965</name>
</gene>
<dbReference type="InterPro" id="IPR036866">
    <property type="entry name" value="RibonucZ/Hydroxyglut_hydro"/>
</dbReference>
<dbReference type="Pfam" id="PF12706">
    <property type="entry name" value="Lactamase_B_2"/>
    <property type="match status" value="1"/>
</dbReference>
<dbReference type="SUPFAM" id="SSF56281">
    <property type="entry name" value="Metallo-hydrolase/oxidoreductase"/>
    <property type="match status" value="1"/>
</dbReference>